<accession>A0A077WDG3</accession>
<evidence type="ECO:0000256" key="7">
    <source>
        <dbReference type="ARBA" id="ARBA00023242"/>
    </source>
</evidence>
<name>A0A077WDG3_9FUNG</name>
<dbReference type="InterPro" id="IPR004827">
    <property type="entry name" value="bZIP"/>
</dbReference>
<comment type="subcellular location">
    <subcellularLocation>
        <location evidence="1">Nucleus</location>
    </subcellularLocation>
</comment>
<dbReference type="InterPro" id="IPR044280">
    <property type="entry name" value="Hac1/HY5"/>
</dbReference>
<evidence type="ECO:0000256" key="8">
    <source>
        <dbReference type="SAM" id="MobiDB-lite"/>
    </source>
</evidence>
<dbReference type="OrthoDB" id="674948at2759"/>
<keyword evidence="4" id="KW-0238">DNA-binding</keyword>
<evidence type="ECO:0000256" key="6">
    <source>
        <dbReference type="ARBA" id="ARBA00023230"/>
    </source>
</evidence>
<feature type="domain" description="BZIP" evidence="9">
    <location>
        <begin position="19"/>
        <end position="82"/>
    </location>
</feature>
<dbReference type="PANTHER" id="PTHR46714">
    <property type="entry name" value="TRANSCRIPTIONAL ACTIVATOR HAC1"/>
    <property type="match status" value="1"/>
</dbReference>
<dbReference type="SMART" id="SM00338">
    <property type="entry name" value="BRLZ"/>
    <property type="match status" value="1"/>
</dbReference>
<dbReference type="GO" id="GO:0005634">
    <property type="term" value="C:nucleus"/>
    <property type="evidence" value="ECO:0007669"/>
    <property type="project" value="UniProtKB-SubCell"/>
</dbReference>
<feature type="region of interest" description="Disordered" evidence="8">
    <location>
        <begin position="1"/>
        <end position="61"/>
    </location>
</feature>
<dbReference type="GO" id="GO:0045944">
    <property type="term" value="P:positive regulation of transcription by RNA polymerase II"/>
    <property type="evidence" value="ECO:0007669"/>
    <property type="project" value="InterPro"/>
</dbReference>
<proteinExistence type="inferred from homology"/>
<comment type="similarity">
    <text evidence="2">Belongs to the bZIP family.</text>
</comment>
<dbReference type="AlphaFoldDB" id="A0A077WDG3"/>
<evidence type="ECO:0000259" key="9">
    <source>
        <dbReference type="PROSITE" id="PS50217"/>
    </source>
</evidence>
<evidence type="ECO:0000256" key="2">
    <source>
        <dbReference type="ARBA" id="ARBA00007163"/>
    </source>
</evidence>
<dbReference type="EMBL" id="LK023316">
    <property type="protein sequence ID" value="CDS05184.1"/>
    <property type="molecule type" value="Genomic_DNA"/>
</dbReference>
<evidence type="ECO:0000256" key="3">
    <source>
        <dbReference type="ARBA" id="ARBA00023015"/>
    </source>
</evidence>
<evidence type="ECO:0000313" key="10">
    <source>
        <dbReference type="EMBL" id="CDS05184.1"/>
    </source>
</evidence>
<reference evidence="10" key="1">
    <citation type="journal article" date="2014" name="Genome Announc.">
        <title>De novo whole-genome sequence and genome annotation of Lichtheimia ramosa.</title>
        <authorList>
            <person name="Linde J."/>
            <person name="Schwartze V."/>
            <person name="Binder U."/>
            <person name="Lass-Florl C."/>
            <person name="Voigt K."/>
            <person name="Horn F."/>
        </authorList>
    </citation>
    <scope>NUCLEOTIDE SEQUENCE</scope>
    <source>
        <strain evidence="10">JMRC FSU:6197</strain>
    </source>
</reference>
<feature type="compositionally biased region" description="Basic and acidic residues" evidence="8">
    <location>
        <begin position="35"/>
        <end position="58"/>
    </location>
</feature>
<dbReference type="Pfam" id="PF00170">
    <property type="entry name" value="bZIP_1"/>
    <property type="match status" value="1"/>
</dbReference>
<keyword evidence="5" id="KW-0804">Transcription</keyword>
<gene>
    <name evidence="10" type="ORF">LRAMOSA07713</name>
</gene>
<evidence type="ECO:0000256" key="5">
    <source>
        <dbReference type="ARBA" id="ARBA00023163"/>
    </source>
</evidence>
<sequence>MSSNDISRKKMKLTLDDKDQKTKERILRNRAAAQESRDRKRRYVSDLETSNKRLKEENDQLSQRNQFLEAQLQLMSAQLMALSKLPLGLEGFCDSARIAKRSTTTTATTAASAAA</sequence>
<protein>
    <recommendedName>
        <fullName evidence="9">BZIP domain-containing protein</fullName>
    </recommendedName>
</protein>
<dbReference type="GO" id="GO:0003677">
    <property type="term" value="F:DNA binding"/>
    <property type="evidence" value="ECO:0007669"/>
    <property type="project" value="UniProtKB-KW"/>
</dbReference>
<dbReference type="Gene3D" id="1.20.5.170">
    <property type="match status" value="1"/>
</dbReference>
<organism evidence="10">
    <name type="scientific">Lichtheimia ramosa</name>
    <dbReference type="NCBI Taxonomy" id="688394"/>
    <lineage>
        <taxon>Eukaryota</taxon>
        <taxon>Fungi</taxon>
        <taxon>Fungi incertae sedis</taxon>
        <taxon>Mucoromycota</taxon>
        <taxon>Mucoromycotina</taxon>
        <taxon>Mucoromycetes</taxon>
        <taxon>Mucorales</taxon>
        <taxon>Lichtheimiaceae</taxon>
        <taxon>Lichtheimia</taxon>
    </lineage>
</organism>
<evidence type="ECO:0000256" key="4">
    <source>
        <dbReference type="ARBA" id="ARBA00023125"/>
    </source>
</evidence>
<dbReference type="GO" id="GO:0000981">
    <property type="term" value="F:DNA-binding transcription factor activity, RNA polymerase II-specific"/>
    <property type="evidence" value="ECO:0007669"/>
    <property type="project" value="InterPro"/>
</dbReference>
<dbReference type="PROSITE" id="PS50217">
    <property type="entry name" value="BZIP"/>
    <property type="match status" value="1"/>
</dbReference>
<dbReference type="GO" id="GO:0006986">
    <property type="term" value="P:response to unfolded protein"/>
    <property type="evidence" value="ECO:0007669"/>
    <property type="project" value="UniProtKB-KW"/>
</dbReference>
<evidence type="ECO:0000256" key="1">
    <source>
        <dbReference type="ARBA" id="ARBA00004123"/>
    </source>
</evidence>
<dbReference type="SUPFAM" id="SSF57959">
    <property type="entry name" value="Leucine zipper domain"/>
    <property type="match status" value="1"/>
</dbReference>
<keyword evidence="3" id="KW-0805">Transcription regulation</keyword>
<keyword evidence="7" id="KW-0539">Nucleus</keyword>
<keyword evidence="6" id="KW-0834">Unfolded protein response</keyword>
<dbReference type="PROSITE" id="PS00036">
    <property type="entry name" value="BZIP_BASIC"/>
    <property type="match status" value="1"/>
</dbReference>
<feature type="compositionally biased region" description="Basic and acidic residues" evidence="8">
    <location>
        <begin position="13"/>
        <end position="27"/>
    </location>
</feature>
<dbReference type="PANTHER" id="PTHR46714:SF6">
    <property type="entry name" value="TRANSCRIPTIONAL ACTIVATOR HAC1"/>
    <property type="match status" value="1"/>
</dbReference>
<dbReference type="InterPro" id="IPR046347">
    <property type="entry name" value="bZIP_sf"/>
</dbReference>